<evidence type="ECO:0000259" key="11">
    <source>
        <dbReference type="Pfam" id="PF02542"/>
    </source>
</evidence>
<evidence type="ECO:0000256" key="8">
    <source>
        <dbReference type="ARBA" id="ARBA00023239"/>
    </source>
</evidence>
<name>A0ABY9ECA6_9GAMM</name>
<protein>
    <recommendedName>
        <fullName evidence="5 9">2-C-methyl-D-erythritol 2,4-cyclodiphosphate synthase</fullName>
        <shortName evidence="9">MECDP-synthase</shortName>
        <shortName evidence="9">MECPP-synthase</shortName>
        <shortName evidence="9">MECPS</shortName>
        <ecNumber evidence="5 9">4.6.1.12</ecNumber>
    </recommendedName>
</protein>
<dbReference type="EMBL" id="CP098023">
    <property type="protein sequence ID" value="WKD50663.1"/>
    <property type="molecule type" value="Genomic_DNA"/>
</dbReference>
<dbReference type="PROSITE" id="PS01350">
    <property type="entry name" value="ISPF"/>
    <property type="match status" value="1"/>
</dbReference>
<evidence type="ECO:0000313" key="12">
    <source>
        <dbReference type="EMBL" id="WKD50663.1"/>
    </source>
</evidence>
<keyword evidence="7 9" id="KW-0414">Isoprene biosynthesis</keyword>
<feature type="domain" description="2-C-methyl-D-erythritol 2,4-cyclodiphosphate synthase" evidence="11">
    <location>
        <begin position="3"/>
        <end position="156"/>
    </location>
</feature>
<gene>
    <name evidence="9 12" type="primary">ispF</name>
    <name evidence="12" type="ORF">M8T91_04340</name>
</gene>
<evidence type="ECO:0000256" key="6">
    <source>
        <dbReference type="ARBA" id="ARBA00022723"/>
    </source>
</evidence>
<feature type="binding site" evidence="9">
    <location>
        <begin position="134"/>
        <end position="137"/>
    </location>
    <ligand>
        <name>4-CDP-2-C-methyl-D-erythritol 2-phosphate</name>
        <dbReference type="ChEBI" id="CHEBI:57919"/>
    </ligand>
</feature>
<dbReference type="Pfam" id="PF02542">
    <property type="entry name" value="YgbB"/>
    <property type="match status" value="1"/>
</dbReference>
<dbReference type="InterPro" id="IPR036571">
    <property type="entry name" value="MECDP_synthase_sf"/>
</dbReference>
<dbReference type="InterPro" id="IPR003526">
    <property type="entry name" value="MECDP_synthase"/>
</dbReference>
<comment type="pathway">
    <text evidence="2 9">Isoprenoid biosynthesis; isopentenyl diphosphate biosynthesis via DXP pathway; isopentenyl diphosphate from 1-deoxy-D-xylulose 5-phosphate: step 4/6.</text>
</comment>
<feature type="binding site" evidence="9">
    <location>
        <begin position="58"/>
        <end position="60"/>
    </location>
    <ligand>
        <name>4-CDP-2-C-methyl-D-erythritol 2-phosphate</name>
        <dbReference type="ChEBI" id="CHEBI:57919"/>
    </ligand>
</feature>
<evidence type="ECO:0000256" key="2">
    <source>
        <dbReference type="ARBA" id="ARBA00004709"/>
    </source>
</evidence>
<feature type="site" description="Transition state stabilizer" evidence="9">
    <location>
        <position position="135"/>
    </location>
</feature>
<comment type="subunit">
    <text evidence="4 9">Homotrimer.</text>
</comment>
<comment type="function">
    <text evidence="9">Involved in the biosynthesis of isopentenyl diphosphate (IPP) and dimethylallyl diphosphate (DMAPP), two major building blocks of isoprenoid compounds. Catalyzes the conversion of 4-diphosphocytidyl-2-C-methyl-D-erythritol 2-phosphate (CDP-ME2P) to 2-C-methyl-D-erythritol 2,4-cyclodiphosphate (ME-CPP) with a corresponding release of cytidine 5-monophosphate (CMP).</text>
</comment>
<accession>A0ABY9ECA6</accession>
<dbReference type="PANTHER" id="PTHR43181">
    <property type="entry name" value="2-C-METHYL-D-ERYTHRITOL 2,4-CYCLODIPHOSPHATE SYNTHASE, CHLOROPLASTIC"/>
    <property type="match status" value="1"/>
</dbReference>
<evidence type="ECO:0000256" key="4">
    <source>
        <dbReference type="ARBA" id="ARBA00011233"/>
    </source>
</evidence>
<feature type="binding site" evidence="9">
    <location>
        <position position="44"/>
    </location>
    <ligand>
        <name>a divalent metal cation</name>
        <dbReference type="ChEBI" id="CHEBI:60240"/>
    </ligand>
</feature>
<comment type="cofactor">
    <cofactor evidence="9">
        <name>a divalent metal cation</name>
        <dbReference type="ChEBI" id="CHEBI:60240"/>
    </cofactor>
    <text evidence="9">Binds 1 divalent metal cation per subunit.</text>
</comment>
<proteinExistence type="inferred from homology"/>
<feature type="binding site" evidence="9">
    <location>
        <begin position="36"/>
        <end position="37"/>
    </location>
    <ligand>
        <name>4-CDP-2-C-methyl-D-erythritol 2-phosphate</name>
        <dbReference type="ChEBI" id="CHEBI:57919"/>
    </ligand>
</feature>
<comment type="similarity">
    <text evidence="3 9 10">Belongs to the IspF family.</text>
</comment>
<feature type="binding site" evidence="9">
    <location>
        <position position="141"/>
    </location>
    <ligand>
        <name>4-CDP-2-C-methyl-D-erythritol 2-phosphate</name>
        <dbReference type="ChEBI" id="CHEBI:57919"/>
    </ligand>
</feature>
<dbReference type="GO" id="GO:0008685">
    <property type="term" value="F:2-C-methyl-D-erythritol 2,4-cyclodiphosphate synthase activity"/>
    <property type="evidence" value="ECO:0007669"/>
    <property type="project" value="UniProtKB-EC"/>
</dbReference>
<evidence type="ECO:0000256" key="5">
    <source>
        <dbReference type="ARBA" id="ARBA00012579"/>
    </source>
</evidence>
<keyword evidence="6 9" id="KW-0479">Metal-binding</keyword>
<dbReference type="InterPro" id="IPR020555">
    <property type="entry name" value="MECDP_synthase_CS"/>
</dbReference>
<evidence type="ECO:0000256" key="1">
    <source>
        <dbReference type="ARBA" id="ARBA00000200"/>
    </source>
</evidence>
<comment type="catalytic activity">
    <reaction evidence="1 9 10">
        <text>4-CDP-2-C-methyl-D-erythritol 2-phosphate = 2-C-methyl-D-erythritol 2,4-cyclic diphosphate + CMP</text>
        <dbReference type="Rhea" id="RHEA:23864"/>
        <dbReference type="ChEBI" id="CHEBI:57919"/>
        <dbReference type="ChEBI" id="CHEBI:58483"/>
        <dbReference type="ChEBI" id="CHEBI:60377"/>
        <dbReference type="EC" id="4.6.1.12"/>
    </reaction>
</comment>
<feature type="site" description="Transition state stabilizer" evidence="9">
    <location>
        <position position="36"/>
    </location>
</feature>
<organism evidence="12 13">
    <name type="scientific">Microbulbifer spongiae</name>
    <dbReference type="NCBI Taxonomy" id="2944933"/>
    <lineage>
        <taxon>Bacteria</taxon>
        <taxon>Pseudomonadati</taxon>
        <taxon>Pseudomonadota</taxon>
        <taxon>Gammaproteobacteria</taxon>
        <taxon>Cellvibrionales</taxon>
        <taxon>Microbulbiferaceae</taxon>
        <taxon>Microbulbifer</taxon>
    </lineage>
</organism>
<dbReference type="CDD" id="cd00554">
    <property type="entry name" value="MECDP_synthase"/>
    <property type="match status" value="1"/>
</dbReference>
<evidence type="ECO:0000313" key="13">
    <source>
        <dbReference type="Proteomes" id="UP001321520"/>
    </source>
</evidence>
<feature type="binding site" evidence="9">
    <location>
        <position position="10"/>
    </location>
    <ligand>
        <name>a divalent metal cation</name>
        <dbReference type="ChEBI" id="CHEBI:60240"/>
    </ligand>
</feature>
<feature type="binding site" evidence="9">
    <location>
        <begin position="63"/>
        <end position="67"/>
    </location>
    <ligand>
        <name>4-CDP-2-C-methyl-D-erythritol 2-phosphate</name>
        <dbReference type="ChEBI" id="CHEBI:57919"/>
    </ligand>
</feature>
<dbReference type="EC" id="4.6.1.12" evidence="5 9"/>
<feature type="binding site" evidence="9">
    <location>
        <begin position="102"/>
        <end position="108"/>
    </location>
    <ligand>
        <name>4-CDP-2-C-methyl-D-erythritol 2-phosphate</name>
        <dbReference type="ChEBI" id="CHEBI:57919"/>
    </ligand>
</feature>
<dbReference type="SUPFAM" id="SSF69765">
    <property type="entry name" value="IpsF-like"/>
    <property type="match status" value="1"/>
</dbReference>
<dbReference type="RefSeq" id="WP_301417174.1">
    <property type="nucleotide sequence ID" value="NZ_CP098023.1"/>
</dbReference>
<sequence length="161" mass="17242">MSFRIGQGFDVHAFGPGNHVVIGGVKIPYERGLEAHSDGDVLLHALADALLGALALGDIGHHFPETDARYANVDSRRLLRKVVTLINHKGYRLVNADITLIAQAPKMAPYVEAMRTTIAADCGVERGDISVKATTTERLGFPGRGEGIAAQAVVLLEHSHD</sequence>
<feature type="binding site" evidence="9">
    <location>
        <begin position="10"/>
        <end position="12"/>
    </location>
    <ligand>
        <name>4-CDP-2-C-methyl-D-erythritol 2-phosphate</name>
        <dbReference type="ChEBI" id="CHEBI:57919"/>
    </ligand>
</feature>
<keyword evidence="8 9" id="KW-0456">Lyase</keyword>
<keyword evidence="13" id="KW-1185">Reference proteome</keyword>
<evidence type="ECO:0000256" key="3">
    <source>
        <dbReference type="ARBA" id="ARBA00008480"/>
    </source>
</evidence>
<dbReference type="PANTHER" id="PTHR43181:SF1">
    <property type="entry name" value="2-C-METHYL-D-ERYTHRITOL 2,4-CYCLODIPHOSPHATE SYNTHASE, CHLOROPLASTIC"/>
    <property type="match status" value="1"/>
</dbReference>
<evidence type="ECO:0000256" key="9">
    <source>
        <dbReference type="HAMAP-Rule" id="MF_00107"/>
    </source>
</evidence>
<dbReference type="HAMAP" id="MF_00107">
    <property type="entry name" value="IspF"/>
    <property type="match status" value="1"/>
</dbReference>
<dbReference type="Proteomes" id="UP001321520">
    <property type="component" value="Chromosome"/>
</dbReference>
<dbReference type="NCBIfam" id="TIGR00151">
    <property type="entry name" value="ispF"/>
    <property type="match status" value="1"/>
</dbReference>
<evidence type="ECO:0000256" key="7">
    <source>
        <dbReference type="ARBA" id="ARBA00023229"/>
    </source>
</evidence>
<feature type="binding site" evidence="9">
    <location>
        <position position="12"/>
    </location>
    <ligand>
        <name>a divalent metal cation</name>
        <dbReference type="ChEBI" id="CHEBI:60240"/>
    </ligand>
</feature>
<evidence type="ECO:0000256" key="10">
    <source>
        <dbReference type="RuleBase" id="RU004395"/>
    </source>
</evidence>
<feature type="binding site" evidence="9">
    <location>
        <position position="144"/>
    </location>
    <ligand>
        <name>4-CDP-2-C-methyl-D-erythritol 2-phosphate</name>
        <dbReference type="ChEBI" id="CHEBI:57919"/>
    </ligand>
</feature>
<reference evidence="12 13" key="1">
    <citation type="submission" date="2022-05" db="EMBL/GenBank/DDBJ databases">
        <title>Microbulbifer sp. nov., isolated from sponge.</title>
        <authorList>
            <person name="Gao L."/>
        </authorList>
    </citation>
    <scope>NUCLEOTIDE SEQUENCE [LARGE SCALE GENOMIC DNA]</scope>
    <source>
        <strain evidence="12 13">MI-G</strain>
    </source>
</reference>
<dbReference type="Gene3D" id="3.30.1330.50">
    <property type="entry name" value="2-C-methyl-D-erythritol 2,4-cyclodiphosphate synthase"/>
    <property type="match status" value="1"/>
</dbReference>